<dbReference type="GO" id="GO:0001228">
    <property type="term" value="F:DNA-binding transcription activator activity, RNA polymerase II-specific"/>
    <property type="evidence" value="ECO:0007669"/>
    <property type="project" value="TreeGrafter"/>
</dbReference>
<dbReference type="Pfam" id="PF00172">
    <property type="entry name" value="Zn_clus"/>
    <property type="match status" value="1"/>
</dbReference>
<dbReference type="InterPro" id="IPR001138">
    <property type="entry name" value="Zn2Cys6_DnaBD"/>
</dbReference>
<dbReference type="OrthoDB" id="4794206at2759"/>
<dbReference type="GO" id="GO:0008270">
    <property type="term" value="F:zinc ion binding"/>
    <property type="evidence" value="ECO:0007669"/>
    <property type="project" value="InterPro"/>
</dbReference>
<dbReference type="PANTHER" id="PTHR47784">
    <property type="entry name" value="STEROL UPTAKE CONTROL PROTEIN 2"/>
    <property type="match status" value="1"/>
</dbReference>
<gene>
    <name evidence="4" type="ORF">CGGC5_v009249</name>
</gene>
<dbReference type="PANTHER" id="PTHR47784:SF5">
    <property type="entry name" value="STEROL UPTAKE CONTROL PROTEIN 2"/>
    <property type="match status" value="1"/>
</dbReference>
<dbReference type="PROSITE" id="PS00463">
    <property type="entry name" value="ZN2_CY6_FUNGAL_1"/>
    <property type="match status" value="1"/>
</dbReference>
<evidence type="ECO:0000313" key="5">
    <source>
        <dbReference type="Proteomes" id="UP000011096"/>
    </source>
</evidence>
<feature type="domain" description="Zn(2)-C6 fungal-type" evidence="3">
    <location>
        <begin position="13"/>
        <end position="43"/>
    </location>
</feature>
<dbReference type="SMART" id="SM00066">
    <property type="entry name" value="GAL4"/>
    <property type="match status" value="1"/>
</dbReference>
<dbReference type="EMBL" id="ANPB02000005">
    <property type="protein sequence ID" value="KAF4481983.1"/>
    <property type="molecule type" value="Genomic_DNA"/>
</dbReference>
<feature type="compositionally biased region" description="Polar residues" evidence="2">
    <location>
        <begin position="71"/>
        <end position="90"/>
    </location>
</feature>
<comment type="caution">
    <text evidence="4">The sequence shown here is derived from an EMBL/GenBank/DDBJ whole genome shotgun (WGS) entry which is preliminary data.</text>
</comment>
<protein>
    <submittedName>
        <fullName evidence="4">Sterol uptake control protein 2</fullName>
    </submittedName>
</protein>
<dbReference type="Proteomes" id="UP000011096">
    <property type="component" value="Unassembled WGS sequence"/>
</dbReference>
<dbReference type="InterPro" id="IPR053157">
    <property type="entry name" value="Sterol_Uptake_Regulator"/>
</dbReference>
<sequence>MSTRRTHTKSRFGCRQCKQRKVKCDERHPACFNCTRYRIVCSFVSDGSSTTQDNLSTCHACLRPFEPTGLETPTSETPGLPQRPSSNQIPESPGSGKKRSLPSDGSTDFLDLVPKYPRTASPVSSTISDESWTIDVDLMHHYCVLTCDTMGYRNTVRHVWREVFPREGRRHSFVMHGLLAIAALHKASMLPAGERHLYLTRSAYHYDKGQETFRSLLSNVTEDNWKAMFCFSAVVNTRACTPATCPGNSSNANTSISDVVNLLSIMRGVRAILEGWTVRIRESDLAAMTHGIPMIGALEANTRPSLEGTRLPRDTFDALSHLRSLYRSQQPPIPNRADYDAMISSLERSCIGLANVGLQVEVSACLIWTYSIPESVIDDLRRTEPHALVLLAYLNVFIAVLDKDYWFFRGWSSQLLADINSHFKENHRFDEWLAWPRGNT</sequence>
<evidence type="ECO:0000256" key="1">
    <source>
        <dbReference type="ARBA" id="ARBA00023242"/>
    </source>
</evidence>
<keyword evidence="1" id="KW-0539">Nucleus</keyword>
<dbReference type="Gene3D" id="4.10.240.10">
    <property type="entry name" value="Zn(2)-C6 fungal-type DNA-binding domain"/>
    <property type="match status" value="1"/>
</dbReference>
<dbReference type="SUPFAM" id="SSF57701">
    <property type="entry name" value="Zn2/Cys6 DNA-binding domain"/>
    <property type="match status" value="1"/>
</dbReference>
<accession>A0A7J6IXF4</accession>
<dbReference type="InParanoid" id="A0A7J6IXF4"/>
<dbReference type="InterPro" id="IPR036864">
    <property type="entry name" value="Zn2-C6_fun-type_DNA-bd_sf"/>
</dbReference>
<reference evidence="4 5" key="1">
    <citation type="submission" date="2012-08" db="EMBL/GenBank/DDBJ databases">
        <authorList>
            <person name="Gan P.H.P."/>
            <person name="Ikeda K."/>
            <person name="Irieda H."/>
            <person name="Narusaka M."/>
            <person name="O'Connell R.J."/>
            <person name="Narusaka Y."/>
            <person name="Takano Y."/>
            <person name="Kubo Y."/>
            <person name="Shirasu K."/>
        </authorList>
    </citation>
    <scope>NUCLEOTIDE SEQUENCE [LARGE SCALE GENOMIC DNA]</scope>
    <source>
        <strain evidence="4 5">Nara gc5</strain>
    </source>
</reference>
<dbReference type="CDD" id="cd00067">
    <property type="entry name" value="GAL4"/>
    <property type="match status" value="1"/>
</dbReference>
<name>A0A7J6IXF4_COLFN</name>
<feature type="region of interest" description="Disordered" evidence="2">
    <location>
        <begin position="69"/>
        <end position="104"/>
    </location>
</feature>
<evidence type="ECO:0000259" key="3">
    <source>
        <dbReference type="PROSITE" id="PS50048"/>
    </source>
</evidence>
<dbReference type="PROSITE" id="PS50048">
    <property type="entry name" value="ZN2_CY6_FUNGAL_2"/>
    <property type="match status" value="1"/>
</dbReference>
<dbReference type="RefSeq" id="XP_031886060.2">
    <property type="nucleotide sequence ID" value="XM_032034719.2"/>
</dbReference>
<reference evidence="4 5" key="2">
    <citation type="submission" date="2020-04" db="EMBL/GenBank/DDBJ databases">
        <title>Genome sequencing and assembly of multiple isolates from the Colletotrichum gloeosporioides species complex.</title>
        <authorList>
            <person name="Gan P."/>
            <person name="Shirasu K."/>
        </authorList>
    </citation>
    <scope>NUCLEOTIDE SEQUENCE [LARGE SCALE GENOMIC DNA]</scope>
    <source>
        <strain evidence="4 5">Nara gc5</strain>
    </source>
</reference>
<evidence type="ECO:0000256" key="2">
    <source>
        <dbReference type="SAM" id="MobiDB-lite"/>
    </source>
</evidence>
<dbReference type="GeneID" id="43618730"/>
<keyword evidence="5" id="KW-1185">Reference proteome</keyword>
<evidence type="ECO:0000313" key="4">
    <source>
        <dbReference type="EMBL" id="KAF4481983.1"/>
    </source>
</evidence>
<organism evidence="4 5">
    <name type="scientific">Colletotrichum fructicola (strain Nara gc5)</name>
    <name type="common">Anthracnose fungus</name>
    <name type="synonym">Colletotrichum gloeosporioides (strain Nara gc5)</name>
    <dbReference type="NCBI Taxonomy" id="1213859"/>
    <lineage>
        <taxon>Eukaryota</taxon>
        <taxon>Fungi</taxon>
        <taxon>Dikarya</taxon>
        <taxon>Ascomycota</taxon>
        <taxon>Pezizomycotina</taxon>
        <taxon>Sordariomycetes</taxon>
        <taxon>Hypocreomycetidae</taxon>
        <taxon>Glomerellales</taxon>
        <taxon>Glomerellaceae</taxon>
        <taxon>Colletotrichum</taxon>
        <taxon>Colletotrichum gloeosporioides species complex</taxon>
    </lineage>
</organism>
<dbReference type="AlphaFoldDB" id="A0A7J6IXF4"/>
<proteinExistence type="predicted"/>